<feature type="domain" description="DUF695" evidence="1">
    <location>
        <begin position="27"/>
        <end position="144"/>
    </location>
</feature>
<feature type="domain" description="Regulator of ribonuclease activity B" evidence="2">
    <location>
        <begin position="155"/>
        <end position="253"/>
    </location>
</feature>
<organism evidence="3 4">
    <name type="scientific">Corallococcus aberystwythensis</name>
    <dbReference type="NCBI Taxonomy" id="2316722"/>
    <lineage>
        <taxon>Bacteria</taxon>
        <taxon>Pseudomonadati</taxon>
        <taxon>Myxococcota</taxon>
        <taxon>Myxococcia</taxon>
        <taxon>Myxococcales</taxon>
        <taxon>Cystobacterineae</taxon>
        <taxon>Myxococcaceae</taxon>
        <taxon>Corallococcus</taxon>
    </lineage>
</organism>
<sequence>MSAPSSSKPWNEAFEDYFRWSTTGPQTVGIDLGASPHAPMASHPVLWRLTLPLKNPMSNGLRDSDEKDAVFAVQDALAACLRPLGLLMVGHLVEQGAQVVYLYGPKSVSVEQVLPLVQAHQGAYDVGVARTRDARWTAYLRTLFPAPLQYQVRLNRQRVALLRTEGDLLEVPRDVAHRAHFPWERQAEVAEAWLRDQGFEGFERQPVAVSGMLMWRLDFHRVDTVDEARVDEVSEEILGILESHEGTYDGWGCLLVTELP</sequence>
<dbReference type="Proteomes" id="UP000267003">
    <property type="component" value="Unassembled WGS sequence"/>
</dbReference>
<keyword evidence="4" id="KW-1185">Reference proteome</keyword>
<evidence type="ECO:0000313" key="4">
    <source>
        <dbReference type="Proteomes" id="UP000267003"/>
    </source>
</evidence>
<dbReference type="EMBL" id="RAWK01000399">
    <property type="protein sequence ID" value="RKH53939.1"/>
    <property type="molecule type" value="Genomic_DNA"/>
</dbReference>
<comment type="caution">
    <text evidence="3">The sequence shown here is derived from an EMBL/GenBank/DDBJ whole genome shotgun (WGS) entry which is preliminary data.</text>
</comment>
<dbReference type="Gene3D" id="3.30.70.970">
    <property type="entry name" value="RraB-like"/>
    <property type="match status" value="1"/>
</dbReference>
<gene>
    <name evidence="3" type="ORF">D7W81_38775</name>
</gene>
<evidence type="ECO:0000313" key="3">
    <source>
        <dbReference type="EMBL" id="RKH53939.1"/>
    </source>
</evidence>
<proteinExistence type="predicted"/>
<dbReference type="OrthoDB" id="7839302at2"/>
<protein>
    <submittedName>
        <fullName evidence="3">DUF695 domain-containing protein</fullName>
    </submittedName>
</protein>
<reference evidence="4" key="1">
    <citation type="submission" date="2018-09" db="EMBL/GenBank/DDBJ databases">
        <authorList>
            <person name="Livingstone P.G."/>
            <person name="Whitworth D.E."/>
        </authorList>
    </citation>
    <scope>NUCLEOTIDE SEQUENCE [LARGE SCALE GENOMIC DNA]</scope>
    <source>
        <strain evidence="4">AB050A</strain>
    </source>
</reference>
<dbReference type="Pfam" id="PF06877">
    <property type="entry name" value="RraB"/>
    <property type="match status" value="1"/>
</dbReference>
<dbReference type="Pfam" id="PF05117">
    <property type="entry name" value="DUF695"/>
    <property type="match status" value="1"/>
</dbReference>
<dbReference type="InterPro" id="IPR009671">
    <property type="entry name" value="RraB_dom"/>
</dbReference>
<name>A0A3A8PDB1_9BACT</name>
<dbReference type="InterPro" id="IPR036701">
    <property type="entry name" value="RraB-like_sf"/>
</dbReference>
<dbReference type="InterPro" id="IPR016097">
    <property type="entry name" value="DUF695"/>
</dbReference>
<evidence type="ECO:0000259" key="2">
    <source>
        <dbReference type="Pfam" id="PF06877"/>
    </source>
</evidence>
<dbReference type="RefSeq" id="WP_120560382.1">
    <property type="nucleotide sequence ID" value="NZ_RAWK01000399.1"/>
</dbReference>
<dbReference type="SUPFAM" id="SSF89946">
    <property type="entry name" value="Hypothetical protein VC0424"/>
    <property type="match status" value="1"/>
</dbReference>
<accession>A0A3A8PDB1</accession>
<evidence type="ECO:0000259" key="1">
    <source>
        <dbReference type="Pfam" id="PF05117"/>
    </source>
</evidence>
<dbReference type="AlphaFoldDB" id="A0A3A8PDB1"/>